<dbReference type="Pfam" id="PF14432">
    <property type="entry name" value="DYW_deaminase"/>
    <property type="match status" value="1"/>
</dbReference>
<feature type="repeat" description="PPR" evidence="4">
    <location>
        <begin position="142"/>
        <end position="176"/>
    </location>
</feature>
<feature type="repeat" description="PPR" evidence="4">
    <location>
        <begin position="247"/>
        <end position="281"/>
    </location>
</feature>
<dbReference type="PANTHER" id="PTHR47926:SF482">
    <property type="entry name" value="PENTATRICOPEPTIDE REPEAT-CONTAINING PROTEIN CHLOROPLASTIC"/>
    <property type="match status" value="1"/>
</dbReference>
<comment type="caution">
    <text evidence="6">The sequence shown here is derived from an EMBL/GenBank/DDBJ whole genome shotgun (WGS) entry which is preliminary data.</text>
</comment>
<gene>
    <name evidence="6" type="ORF">QN277_011686</name>
</gene>
<dbReference type="Pfam" id="PF20431">
    <property type="entry name" value="E_motif"/>
    <property type="match status" value="1"/>
</dbReference>
<dbReference type="GO" id="GO:0008270">
    <property type="term" value="F:zinc ion binding"/>
    <property type="evidence" value="ECO:0007669"/>
    <property type="project" value="InterPro"/>
</dbReference>
<dbReference type="FunFam" id="1.25.40.10:FF:000462">
    <property type="entry name" value="Pentatricopeptide repeat-containing protein, chloroplastic"/>
    <property type="match status" value="1"/>
</dbReference>
<reference evidence="6" key="1">
    <citation type="submission" date="2023-10" db="EMBL/GenBank/DDBJ databases">
        <title>Chromosome-level genome of the transformable northern wattle, Acacia crassicarpa.</title>
        <authorList>
            <person name="Massaro I."/>
            <person name="Sinha N.R."/>
            <person name="Poethig S."/>
            <person name="Leichty A.R."/>
        </authorList>
    </citation>
    <scope>NUCLEOTIDE SEQUENCE</scope>
    <source>
        <strain evidence="6">Acra3RX</strain>
        <tissue evidence="6">Leaf</tissue>
    </source>
</reference>
<feature type="repeat" description="PPR" evidence="4">
    <location>
        <begin position="350"/>
        <end position="384"/>
    </location>
</feature>
<evidence type="ECO:0000313" key="7">
    <source>
        <dbReference type="Proteomes" id="UP001293593"/>
    </source>
</evidence>
<protein>
    <recommendedName>
        <fullName evidence="5">DYW domain-containing protein</fullName>
    </recommendedName>
</protein>
<dbReference type="InterPro" id="IPR032867">
    <property type="entry name" value="DYW_dom"/>
</dbReference>
<dbReference type="GO" id="GO:0009451">
    <property type="term" value="P:RNA modification"/>
    <property type="evidence" value="ECO:0007669"/>
    <property type="project" value="InterPro"/>
</dbReference>
<dbReference type="InterPro" id="IPR046848">
    <property type="entry name" value="E_motif"/>
</dbReference>
<evidence type="ECO:0000256" key="4">
    <source>
        <dbReference type="PROSITE-ProRule" id="PRU00708"/>
    </source>
</evidence>
<dbReference type="InterPro" id="IPR011990">
    <property type="entry name" value="TPR-like_helical_dom_sf"/>
</dbReference>
<comment type="similarity">
    <text evidence="1">Belongs to the PPR family. PCMP-H subfamily.</text>
</comment>
<dbReference type="EMBL" id="JAWXYG010000002">
    <property type="protein sequence ID" value="KAK4280000.1"/>
    <property type="molecule type" value="Genomic_DNA"/>
</dbReference>
<feature type="domain" description="DYW" evidence="5">
    <location>
        <begin position="565"/>
        <end position="657"/>
    </location>
</feature>
<dbReference type="NCBIfam" id="TIGR00756">
    <property type="entry name" value="PPR"/>
    <property type="match status" value="2"/>
</dbReference>
<dbReference type="GO" id="GO:0010467">
    <property type="term" value="P:gene expression"/>
    <property type="evidence" value="ECO:0007669"/>
    <property type="project" value="UniProtKB-ARBA"/>
</dbReference>
<evidence type="ECO:0000256" key="2">
    <source>
        <dbReference type="ARBA" id="ARBA00022737"/>
    </source>
</evidence>
<evidence type="ECO:0000256" key="3">
    <source>
        <dbReference type="ARBA" id="ARBA00022946"/>
    </source>
</evidence>
<dbReference type="PROSITE" id="PS51375">
    <property type="entry name" value="PPR"/>
    <property type="match status" value="3"/>
</dbReference>
<keyword evidence="7" id="KW-1185">Reference proteome</keyword>
<dbReference type="AlphaFoldDB" id="A0AAE1MZI1"/>
<evidence type="ECO:0000313" key="6">
    <source>
        <dbReference type="EMBL" id="KAK4280000.1"/>
    </source>
</evidence>
<dbReference type="InterPro" id="IPR002885">
    <property type="entry name" value="PPR_rpt"/>
</dbReference>
<dbReference type="InterPro" id="IPR046960">
    <property type="entry name" value="PPR_At4g14850-like_plant"/>
</dbReference>
<proteinExistence type="inferred from homology"/>
<accession>A0AAE1MZI1</accession>
<keyword evidence="2" id="KW-0677">Repeat</keyword>
<keyword evidence="3" id="KW-0809">Transit peptide</keyword>
<dbReference type="GO" id="GO:0003723">
    <property type="term" value="F:RNA binding"/>
    <property type="evidence" value="ECO:0007669"/>
    <property type="project" value="InterPro"/>
</dbReference>
<dbReference type="FunFam" id="1.25.40.10:FF:000341">
    <property type="entry name" value="Pentatricopeptide repeat-containing protein chloroplastic"/>
    <property type="match status" value="1"/>
</dbReference>
<dbReference type="Pfam" id="PF01535">
    <property type="entry name" value="PPR"/>
    <property type="match status" value="3"/>
</dbReference>
<name>A0AAE1MZI1_9FABA</name>
<evidence type="ECO:0000259" key="5">
    <source>
        <dbReference type="Pfam" id="PF14432"/>
    </source>
</evidence>
<dbReference type="Gene3D" id="1.25.40.10">
    <property type="entry name" value="Tetratricopeptide repeat domain"/>
    <property type="match status" value="3"/>
</dbReference>
<sequence length="657" mass="74621">MWGLQSPYNIRQVHFGNHLYYSPSRHCYSSPPVCFISLSTKTTESSKNNNQLIQSLCKQGSLKQALQVLLKEPNPSQQTYEVLIYSCAHKNSLSDGLYVHRHLIDSGFDQDPFLATKLINMYAELGSIDHARWVFDKTRERTIYVWNALIHALAMVGHGEEVLHWYSQMNWSGISSDRYTYTYVLKACVNSESAIFPLQKGKEIHAQILRHGHEARVHVMTTLLDMYARFGCVSNASSVFDAMPVKNSVSWSAMIACYAKNDMPMKALELFQQMIREEHDSVPNSVTMVSVLQSCAALAALELGKLIHGYILRRGLDSILPVLNALITMYGRCGKLELGQHLFDQMRKRDVVSWNSLISNYGMHGFGRRAIRIFEKMTNQGISPSPISFISILGACSHASLVEEGKILFESMVSKYGIHPSMEHYACMVDLLGRANRLDEAIRIIEDLRIEPGPKVWGSLLGSCRIHCNVKYAERASKALFELEPWNAGNYVLLADIYAEAKMWTEVKRVKKLLEARGLQKIPGCSWIEVKRTIYSFVSLDGSNPQNEQLHAFLQKLSKEMKEQGYVPQTKVVLYDLDEEEKEKIILGHSEKLAVAFGLINTAKGETIRITKNLRLCEDCHSVTKFVSKFANREILVRDVNRFHHFKDGVCSCGDYW</sequence>
<dbReference type="Pfam" id="PF13041">
    <property type="entry name" value="PPR_2"/>
    <property type="match status" value="2"/>
</dbReference>
<dbReference type="Proteomes" id="UP001293593">
    <property type="component" value="Unassembled WGS sequence"/>
</dbReference>
<dbReference type="GO" id="GO:0016071">
    <property type="term" value="P:mRNA metabolic process"/>
    <property type="evidence" value="ECO:0007669"/>
    <property type="project" value="UniProtKB-ARBA"/>
</dbReference>
<evidence type="ECO:0000256" key="1">
    <source>
        <dbReference type="ARBA" id="ARBA00006643"/>
    </source>
</evidence>
<dbReference type="PANTHER" id="PTHR47926">
    <property type="entry name" value="PENTATRICOPEPTIDE REPEAT-CONTAINING PROTEIN"/>
    <property type="match status" value="1"/>
</dbReference>
<dbReference type="FunFam" id="1.25.40.10:FF:001104">
    <property type="entry name" value="Uncharacterized protein"/>
    <property type="match status" value="1"/>
</dbReference>
<organism evidence="6 7">
    <name type="scientific">Acacia crassicarpa</name>
    <name type="common">northern wattle</name>
    <dbReference type="NCBI Taxonomy" id="499986"/>
    <lineage>
        <taxon>Eukaryota</taxon>
        <taxon>Viridiplantae</taxon>
        <taxon>Streptophyta</taxon>
        <taxon>Embryophyta</taxon>
        <taxon>Tracheophyta</taxon>
        <taxon>Spermatophyta</taxon>
        <taxon>Magnoliopsida</taxon>
        <taxon>eudicotyledons</taxon>
        <taxon>Gunneridae</taxon>
        <taxon>Pentapetalae</taxon>
        <taxon>rosids</taxon>
        <taxon>fabids</taxon>
        <taxon>Fabales</taxon>
        <taxon>Fabaceae</taxon>
        <taxon>Caesalpinioideae</taxon>
        <taxon>mimosoid clade</taxon>
        <taxon>Acacieae</taxon>
        <taxon>Acacia</taxon>
    </lineage>
</organism>